<reference evidence="1 2" key="1">
    <citation type="journal article" date="2018" name="Sci. Rep.">
        <title>A novel species of the marine cyanobacterium Acaryochloris with a unique pigment content and lifestyle.</title>
        <authorList>
            <person name="Partensky F."/>
            <person name="Six C."/>
            <person name="Ratin M."/>
            <person name="Garczarek L."/>
            <person name="Vaulot D."/>
            <person name="Probert I."/>
            <person name="Calteau A."/>
            <person name="Gourvil P."/>
            <person name="Marie D."/>
            <person name="Grebert T."/>
            <person name="Bouchier C."/>
            <person name="Le Panse S."/>
            <person name="Gachenot M."/>
            <person name="Rodriguez F."/>
            <person name="Garrido J.L."/>
        </authorList>
    </citation>
    <scope>NUCLEOTIDE SEQUENCE [LARGE SCALE GENOMIC DNA]</scope>
    <source>
        <strain evidence="1 2">RCC1774</strain>
    </source>
</reference>
<dbReference type="EMBL" id="PQWO01000002">
    <property type="protein sequence ID" value="PZD74951.1"/>
    <property type="molecule type" value="Genomic_DNA"/>
</dbReference>
<comment type="caution">
    <text evidence="1">The sequence shown here is derived from an EMBL/GenBank/DDBJ whole genome shotgun (WGS) entry which is preliminary data.</text>
</comment>
<evidence type="ECO:0000313" key="2">
    <source>
        <dbReference type="Proteomes" id="UP000248857"/>
    </source>
</evidence>
<protein>
    <submittedName>
        <fullName evidence="1">Uncharacterized protein</fullName>
    </submittedName>
</protein>
<dbReference type="RefSeq" id="WP_110984642.1">
    <property type="nucleotide sequence ID" value="NZ_CAWNWM010000002.1"/>
</dbReference>
<accession>A0A2W1K4P1</accession>
<dbReference type="AlphaFoldDB" id="A0A2W1K4P1"/>
<gene>
    <name evidence="1" type="ORF">C1752_00658</name>
</gene>
<proteinExistence type="predicted"/>
<dbReference type="OrthoDB" id="9921274at2"/>
<sequence length="65" mass="7499">MQERELAAFQDHLLETLFTSSDGETVLEQLQDSSVPQPMIDYIETFDPRMVEVAAELLKKWGQRS</sequence>
<name>A0A2W1K4P1_9CYAN</name>
<organism evidence="1 2">
    <name type="scientific">Acaryochloris thomasi RCC1774</name>
    <dbReference type="NCBI Taxonomy" id="1764569"/>
    <lineage>
        <taxon>Bacteria</taxon>
        <taxon>Bacillati</taxon>
        <taxon>Cyanobacteriota</taxon>
        <taxon>Cyanophyceae</taxon>
        <taxon>Acaryochloridales</taxon>
        <taxon>Acaryochloridaceae</taxon>
        <taxon>Acaryochloris</taxon>
        <taxon>Acaryochloris thomasi</taxon>
    </lineage>
</organism>
<keyword evidence="2" id="KW-1185">Reference proteome</keyword>
<dbReference type="Proteomes" id="UP000248857">
    <property type="component" value="Unassembled WGS sequence"/>
</dbReference>
<evidence type="ECO:0000313" key="1">
    <source>
        <dbReference type="EMBL" id="PZD74951.1"/>
    </source>
</evidence>